<evidence type="ECO:0000256" key="1">
    <source>
        <dbReference type="SAM" id="Phobius"/>
    </source>
</evidence>
<keyword evidence="1" id="KW-1133">Transmembrane helix</keyword>
<evidence type="ECO:0000313" key="3">
    <source>
        <dbReference type="Proteomes" id="UP001199296"/>
    </source>
</evidence>
<protein>
    <submittedName>
        <fullName evidence="2">Uncharacterized protein</fullName>
    </submittedName>
</protein>
<dbReference type="AlphaFoldDB" id="A0AAW4X1H7"/>
<keyword evidence="3" id="KW-1185">Reference proteome</keyword>
<keyword evidence="1" id="KW-0472">Membrane</keyword>
<name>A0AAW4X1H7_9FIRM</name>
<proteinExistence type="predicted"/>
<dbReference type="RefSeq" id="WP_229346388.1">
    <property type="nucleotide sequence ID" value="NZ_JAJFAT010000015.1"/>
</dbReference>
<feature type="transmembrane region" description="Helical" evidence="1">
    <location>
        <begin position="20"/>
        <end position="38"/>
    </location>
</feature>
<dbReference type="EMBL" id="JAJFAT010000015">
    <property type="protein sequence ID" value="MCC3145687.1"/>
    <property type="molecule type" value="Genomic_DNA"/>
</dbReference>
<dbReference type="Proteomes" id="UP001199296">
    <property type="component" value="Unassembled WGS sequence"/>
</dbReference>
<organism evidence="2 3">
    <name type="scientific">Halanaerobium polyolivorans</name>
    <dbReference type="NCBI Taxonomy" id="2886943"/>
    <lineage>
        <taxon>Bacteria</taxon>
        <taxon>Bacillati</taxon>
        <taxon>Bacillota</taxon>
        <taxon>Clostridia</taxon>
        <taxon>Halanaerobiales</taxon>
        <taxon>Halanaerobiaceae</taxon>
        <taxon>Halanaerobium</taxon>
    </lineage>
</organism>
<reference evidence="2 3" key="1">
    <citation type="submission" date="2021-10" db="EMBL/GenBank/DDBJ databases">
        <authorList>
            <person name="Grouzdev D.S."/>
            <person name="Pantiukh K.S."/>
            <person name="Krutkina M.S."/>
        </authorList>
    </citation>
    <scope>NUCLEOTIDE SEQUENCE [LARGE SCALE GENOMIC DNA]</scope>
    <source>
        <strain evidence="2 3">Z-7514</strain>
    </source>
</reference>
<evidence type="ECO:0000313" key="2">
    <source>
        <dbReference type="EMBL" id="MCC3145687.1"/>
    </source>
</evidence>
<keyword evidence="1" id="KW-0812">Transmembrane</keyword>
<comment type="caution">
    <text evidence="2">The sequence shown here is derived from an EMBL/GenBank/DDBJ whole genome shotgun (WGS) entry which is preliminary data.</text>
</comment>
<gene>
    <name evidence="2" type="ORF">LJ207_10165</name>
</gene>
<accession>A0AAW4X1H7</accession>
<sequence length="50" mass="5789">MIYQFVLAALGPHGRRMLSFIVDHQLIIMSIVFTLLIIERINKGPETDNY</sequence>